<keyword evidence="5" id="KW-0732">Signal</keyword>
<keyword evidence="8" id="KW-1185">Reference proteome</keyword>
<gene>
    <name evidence="7" type="ORF">WR25_26416</name>
</gene>
<evidence type="ECO:0000256" key="5">
    <source>
        <dbReference type="SAM" id="SignalP"/>
    </source>
</evidence>
<dbReference type="EMBL" id="LIAE01007958">
    <property type="protein sequence ID" value="PAV76123.1"/>
    <property type="molecule type" value="Genomic_DNA"/>
</dbReference>
<evidence type="ECO:0000256" key="1">
    <source>
        <dbReference type="ARBA" id="ARBA00022723"/>
    </source>
</evidence>
<evidence type="ECO:0000256" key="3">
    <source>
        <dbReference type="ARBA" id="ARBA00022912"/>
    </source>
</evidence>
<keyword evidence="4" id="KW-0472">Membrane</keyword>
<feature type="domain" description="PPM-type phosphatase" evidence="6">
    <location>
        <begin position="102"/>
        <end position="254"/>
    </location>
</feature>
<sequence length="254" mass="29055">MSAAVRTLCILLSPLVLCGFPELETIYFLITSLDPLCCVVFTVSSYLYVKRKTNQLKPRISGLNLAHKSMAEQFHFEAPKFIDIGFTDLNKYGEFWRLKHKNFSFCAAQGMRSYMEDRMHYMFDPNHTLSIFGIFDGHGGQFVSEYLEKNFAQSIRKRMIQGETRRRLSNTSTISNDDRVVEMLFTEICRLDDRICAIDPKATWNTGSTLIAAMLEGNRFLSVMNVGDSRAVACDEFGRTFPLSKDHKPCDVSF</sequence>
<dbReference type="CDD" id="cd00143">
    <property type="entry name" value="PP2Cc"/>
    <property type="match status" value="1"/>
</dbReference>
<evidence type="ECO:0000256" key="4">
    <source>
        <dbReference type="SAM" id="Phobius"/>
    </source>
</evidence>
<keyword evidence="4" id="KW-1133">Transmembrane helix</keyword>
<evidence type="ECO:0000313" key="7">
    <source>
        <dbReference type="EMBL" id="PAV76123.1"/>
    </source>
</evidence>
<dbReference type="GO" id="GO:0046872">
    <property type="term" value="F:metal ion binding"/>
    <property type="evidence" value="ECO:0007669"/>
    <property type="project" value="UniProtKB-KW"/>
</dbReference>
<evidence type="ECO:0000259" key="6">
    <source>
        <dbReference type="PROSITE" id="PS51746"/>
    </source>
</evidence>
<proteinExistence type="predicted"/>
<evidence type="ECO:0000313" key="8">
    <source>
        <dbReference type="Proteomes" id="UP000218231"/>
    </source>
</evidence>
<feature type="chain" id="PRO_5012539255" description="PPM-type phosphatase domain-containing protein" evidence="5">
    <location>
        <begin position="19"/>
        <end position="254"/>
    </location>
</feature>
<comment type="caution">
    <text evidence="7">The sequence shown here is derived from an EMBL/GenBank/DDBJ whole genome shotgun (WGS) entry which is preliminary data.</text>
</comment>
<name>A0A2A2KQP2_9BILA</name>
<dbReference type="Pfam" id="PF00481">
    <property type="entry name" value="PP2C"/>
    <property type="match status" value="1"/>
</dbReference>
<dbReference type="PROSITE" id="PS51746">
    <property type="entry name" value="PPM_2"/>
    <property type="match status" value="1"/>
</dbReference>
<dbReference type="SUPFAM" id="SSF81606">
    <property type="entry name" value="PP2C-like"/>
    <property type="match status" value="1"/>
</dbReference>
<reference evidence="7 8" key="1">
    <citation type="journal article" date="2017" name="Curr. Biol.">
        <title>Genome architecture and evolution of a unichromosomal asexual nematode.</title>
        <authorList>
            <person name="Fradin H."/>
            <person name="Zegar C."/>
            <person name="Gutwein M."/>
            <person name="Lucas J."/>
            <person name="Kovtun M."/>
            <person name="Corcoran D."/>
            <person name="Baugh L.R."/>
            <person name="Kiontke K."/>
            <person name="Gunsalus K."/>
            <person name="Fitch D.H."/>
            <person name="Piano F."/>
        </authorList>
    </citation>
    <scope>NUCLEOTIDE SEQUENCE [LARGE SCALE GENOMIC DNA]</scope>
    <source>
        <strain evidence="7">PF1309</strain>
    </source>
</reference>
<keyword evidence="4" id="KW-0812">Transmembrane</keyword>
<accession>A0A2A2KQP2</accession>
<keyword evidence="1" id="KW-0479">Metal-binding</keyword>
<dbReference type="Proteomes" id="UP000218231">
    <property type="component" value="Unassembled WGS sequence"/>
</dbReference>
<dbReference type="PROSITE" id="PS01032">
    <property type="entry name" value="PPM_1"/>
    <property type="match status" value="1"/>
</dbReference>
<dbReference type="AlphaFoldDB" id="A0A2A2KQP2"/>
<dbReference type="InterPro" id="IPR000222">
    <property type="entry name" value="PP2C_BS"/>
</dbReference>
<evidence type="ECO:0000256" key="2">
    <source>
        <dbReference type="ARBA" id="ARBA00022801"/>
    </source>
</evidence>
<dbReference type="GO" id="GO:0004722">
    <property type="term" value="F:protein serine/threonine phosphatase activity"/>
    <property type="evidence" value="ECO:0007669"/>
    <property type="project" value="InterPro"/>
</dbReference>
<dbReference type="STRING" id="2018661.A0A2A2KQP2"/>
<feature type="transmembrane region" description="Helical" evidence="4">
    <location>
        <begin position="28"/>
        <end position="49"/>
    </location>
</feature>
<dbReference type="Gene3D" id="3.60.40.10">
    <property type="entry name" value="PPM-type phosphatase domain"/>
    <property type="match status" value="1"/>
</dbReference>
<keyword evidence="2" id="KW-0378">Hydrolase</keyword>
<dbReference type="OrthoDB" id="343114at2759"/>
<dbReference type="PANTHER" id="PTHR13832">
    <property type="entry name" value="PROTEIN PHOSPHATASE 2C"/>
    <property type="match status" value="1"/>
</dbReference>
<feature type="signal peptide" evidence="5">
    <location>
        <begin position="1"/>
        <end position="18"/>
    </location>
</feature>
<protein>
    <recommendedName>
        <fullName evidence="6">PPM-type phosphatase domain-containing protein</fullName>
    </recommendedName>
</protein>
<dbReference type="PANTHER" id="PTHR13832:SF827">
    <property type="entry name" value="PROTEIN PHOSPHATASE 1L"/>
    <property type="match status" value="1"/>
</dbReference>
<dbReference type="InterPro" id="IPR001932">
    <property type="entry name" value="PPM-type_phosphatase-like_dom"/>
</dbReference>
<dbReference type="InterPro" id="IPR015655">
    <property type="entry name" value="PP2C"/>
</dbReference>
<dbReference type="InterPro" id="IPR036457">
    <property type="entry name" value="PPM-type-like_dom_sf"/>
</dbReference>
<organism evidence="7 8">
    <name type="scientific">Diploscapter pachys</name>
    <dbReference type="NCBI Taxonomy" id="2018661"/>
    <lineage>
        <taxon>Eukaryota</taxon>
        <taxon>Metazoa</taxon>
        <taxon>Ecdysozoa</taxon>
        <taxon>Nematoda</taxon>
        <taxon>Chromadorea</taxon>
        <taxon>Rhabditida</taxon>
        <taxon>Rhabditina</taxon>
        <taxon>Rhabditomorpha</taxon>
        <taxon>Rhabditoidea</taxon>
        <taxon>Rhabditidae</taxon>
        <taxon>Diploscapter</taxon>
    </lineage>
</organism>
<keyword evidence="3" id="KW-0904">Protein phosphatase</keyword>